<keyword evidence="2" id="KW-1133">Transmembrane helix</keyword>
<reference evidence="4" key="1">
    <citation type="submission" date="2021-03" db="EMBL/GenBank/DDBJ databases">
        <title>Revisited historic fungal species revealed as producer of novel bioactive compounds through whole genome sequencing and comparative genomics.</title>
        <authorList>
            <person name="Vignolle G.A."/>
            <person name="Hochenegger N."/>
            <person name="Mach R.L."/>
            <person name="Mach-Aigner A.R."/>
            <person name="Javad Rahimi M."/>
            <person name="Salim K.A."/>
            <person name="Chan C.M."/>
            <person name="Lim L.B.L."/>
            <person name="Cai F."/>
            <person name="Druzhinina I.S."/>
            <person name="U'Ren J.M."/>
            <person name="Derntl C."/>
        </authorList>
    </citation>
    <scope>NUCLEOTIDE SEQUENCE</scope>
    <source>
        <strain evidence="4">TUCIM 5799</strain>
    </source>
</reference>
<keyword evidence="5" id="KW-1185">Reference proteome</keyword>
<gene>
    <name evidence="4" type="ORF">JX265_006439</name>
</gene>
<accession>A0A9P9WML6</accession>
<evidence type="ECO:0000256" key="2">
    <source>
        <dbReference type="SAM" id="Phobius"/>
    </source>
</evidence>
<organism evidence="4 5">
    <name type="scientific">Neoarthrinium moseri</name>
    <dbReference type="NCBI Taxonomy" id="1658444"/>
    <lineage>
        <taxon>Eukaryota</taxon>
        <taxon>Fungi</taxon>
        <taxon>Dikarya</taxon>
        <taxon>Ascomycota</taxon>
        <taxon>Pezizomycotina</taxon>
        <taxon>Sordariomycetes</taxon>
        <taxon>Xylariomycetidae</taxon>
        <taxon>Amphisphaeriales</taxon>
        <taxon>Apiosporaceae</taxon>
        <taxon>Neoarthrinium</taxon>
    </lineage>
</organism>
<feature type="signal peptide" evidence="3">
    <location>
        <begin position="1"/>
        <end position="17"/>
    </location>
</feature>
<dbReference type="Proteomes" id="UP000829685">
    <property type="component" value="Unassembled WGS sequence"/>
</dbReference>
<keyword evidence="3" id="KW-0732">Signal</keyword>
<comment type="caution">
    <text evidence="4">The sequence shown here is derived from an EMBL/GenBank/DDBJ whole genome shotgun (WGS) entry which is preliminary data.</text>
</comment>
<sequence>MAFKKFALLALAGSAFGAMAGMPGDAMSSDMADSMPTQPAQSADHGSMAATENTAPMATDTMATHMTEDSSMDSGDHMTDSDAMTASMTEMGSMTTSVTGMDMPMGTGGMVHGNSTGSDDPPISGSGVSSISIGFVAASVFLGLLVQL</sequence>
<feature type="compositionally biased region" description="Polar residues" evidence="1">
    <location>
        <begin position="50"/>
        <end position="64"/>
    </location>
</feature>
<name>A0A9P9WML6_9PEZI</name>
<evidence type="ECO:0000313" key="4">
    <source>
        <dbReference type="EMBL" id="KAI1870269.1"/>
    </source>
</evidence>
<feature type="transmembrane region" description="Helical" evidence="2">
    <location>
        <begin position="127"/>
        <end position="146"/>
    </location>
</feature>
<evidence type="ECO:0000256" key="1">
    <source>
        <dbReference type="SAM" id="MobiDB-lite"/>
    </source>
</evidence>
<feature type="chain" id="PRO_5040451050" evidence="3">
    <location>
        <begin position="18"/>
        <end position="148"/>
    </location>
</feature>
<dbReference type="AlphaFoldDB" id="A0A9P9WML6"/>
<feature type="region of interest" description="Disordered" evidence="1">
    <location>
        <begin position="28"/>
        <end position="78"/>
    </location>
</feature>
<evidence type="ECO:0000313" key="5">
    <source>
        <dbReference type="Proteomes" id="UP000829685"/>
    </source>
</evidence>
<keyword evidence="2" id="KW-0812">Transmembrane</keyword>
<proteinExistence type="predicted"/>
<protein>
    <submittedName>
        <fullName evidence="4">Uncharacterized protein</fullName>
    </submittedName>
</protein>
<evidence type="ECO:0000256" key="3">
    <source>
        <dbReference type="SAM" id="SignalP"/>
    </source>
</evidence>
<dbReference type="EMBL" id="JAFIMR010000014">
    <property type="protein sequence ID" value="KAI1870269.1"/>
    <property type="molecule type" value="Genomic_DNA"/>
</dbReference>
<keyword evidence="2" id="KW-0472">Membrane</keyword>